<name>A0AAV2IBZ8_LYMST</name>
<keyword evidence="2" id="KW-1185">Reference proteome</keyword>
<comment type="caution">
    <text evidence="1">The sequence shown here is derived from an EMBL/GenBank/DDBJ whole genome shotgun (WGS) entry which is preliminary data.</text>
</comment>
<dbReference type="EMBL" id="CAXITT010000480">
    <property type="protein sequence ID" value="CAL1542312.1"/>
    <property type="molecule type" value="Genomic_DNA"/>
</dbReference>
<sequence length="101" mass="11187">MSNFEADIEGSETAVLFPGEGQTVKKKVDIADVNGTDYTVAEVKRQLLAPRGIANPGDYTMIGYDSTNGRESFRDDAKMVDYKDKYLTSSTSYLTFDLKDV</sequence>
<reference evidence="1 2" key="1">
    <citation type="submission" date="2024-04" db="EMBL/GenBank/DDBJ databases">
        <authorList>
            <consortium name="Genoscope - CEA"/>
            <person name="William W."/>
        </authorList>
    </citation>
    <scope>NUCLEOTIDE SEQUENCE [LARGE SCALE GENOMIC DNA]</scope>
</reference>
<accession>A0AAV2IBZ8</accession>
<evidence type="ECO:0000313" key="2">
    <source>
        <dbReference type="Proteomes" id="UP001497497"/>
    </source>
</evidence>
<gene>
    <name evidence="1" type="ORF">GSLYS_00015906001</name>
</gene>
<dbReference type="Proteomes" id="UP001497497">
    <property type="component" value="Unassembled WGS sequence"/>
</dbReference>
<evidence type="ECO:0000313" key="1">
    <source>
        <dbReference type="EMBL" id="CAL1542312.1"/>
    </source>
</evidence>
<proteinExistence type="predicted"/>
<organism evidence="1 2">
    <name type="scientific">Lymnaea stagnalis</name>
    <name type="common">Great pond snail</name>
    <name type="synonym">Helix stagnalis</name>
    <dbReference type="NCBI Taxonomy" id="6523"/>
    <lineage>
        <taxon>Eukaryota</taxon>
        <taxon>Metazoa</taxon>
        <taxon>Spiralia</taxon>
        <taxon>Lophotrochozoa</taxon>
        <taxon>Mollusca</taxon>
        <taxon>Gastropoda</taxon>
        <taxon>Heterobranchia</taxon>
        <taxon>Euthyneura</taxon>
        <taxon>Panpulmonata</taxon>
        <taxon>Hygrophila</taxon>
        <taxon>Lymnaeoidea</taxon>
        <taxon>Lymnaeidae</taxon>
        <taxon>Lymnaea</taxon>
    </lineage>
</organism>
<dbReference type="AlphaFoldDB" id="A0AAV2IBZ8"/>
<protein>
    <submittedName>
        <fullName evidence="1">Uncharacterized protein</fullName>
    </submittedName>
</protein>